<dbReference type="Pfam" id="PF05235">
    <property type="entry name" value="CHAD"/>
    <property type="match status" value="1"/>
</dbReference>
<keyword evidence="3" id="KW-1185">Reference proteome</keyword>
<comment type="caution">
    <text evidence="2">The sequence shown here is derived from an EMBL/GenBank/DDBJ whole genome shotgun (WGS) entry which is preliminary data.</text>
</comment>
<evidence type="ECO:0000313" key="3">
    <source>
        <dbReference type="Proteomes" id="UP000013047"/>
    </source>
</evidence>
<dbReference type="InterPro" id="IPR038186">
    <property type="entry name" value="CHAD_dom_sf"/>
</dbReference>
<evidence type="ECO:0000313" key="2">
    <source>
        <dbReference type="EMBL" id="ENO83815.1"/>
    </source>
</evidence>
<dbReference type="RefSeq" id="WP_004393530.1">
    <property type="nucleotide sequence ID" value="NZ_AMXF01000635.1"/>
</dbReference>
<dbReference type="AlphaFoldDB" id="N6XWZ9"/>
<dbReference type="PANTHER" id="PTHR39339">
    <property type="entry name" value="SLR1444 PROTEIN"/>
    <property type="match status" value="1"/>
</dbReference>
<feature type="domain" description="CHAD" evidence="1">
    <location>
        <begin position="6"/>
        <end position="92"/>
    </location>
</feature>
<reference evidence="2 3" key="1">
    <citation type="submission" date="2012-09" db="EMBL/GenBank/DDBJ databases">
        <title>Draft Genome Sequences of 6 Strains from Genus Thauera.</title>
        <authorList>
            <person name="Liu B."/>
            <person name="Shapleigh J.P."/>
            <person name="Frostegard A.H."/>
        </authorList>
    </citation>
    <scope>NUCLEOTIDE SEQUENCE [LARGE SCALE GENOMIC DNA]</scope>
    <source>
        <strain evidence="2 3">B4P</strain>
    </source>
</reference>
<gene>
    <name evidence="2" type="ORF">C667_24504</name>
</gene>
<evidence type="ECO:0000259" key="1">
    <source>
        <dbReference type="Pfam" id="PF05235"/>
    </source>
</evidence>
<feature type="non-terminal residue" evidence="2">
    <location>
        <position position="121"/>
    </location>
</feature>
<sequence>SLAEAADLRSFARLRLDRLRKRARRGAQAAASLEPARLHALRIDFKLLRYGVEFFAPLFGTKGIARYLDGLVRAQTALGFLQDVDSALQRLAEWSRTQPEVAPAAAFVLGWHAPRYARLRR</sequence>
<protein>
    <submittedName>
        <fullName evidence="2">CHAD domain containing protein</fullName>
    </submittedName>
</protein>
<proteinExistence type="predicted"/>
<dbReference type="Gene3D" id="1.40.20.10">
    <property type="entry name" value="CHAD domain"/>
    <property type="match status" value="1"/>
</dbReference>
<feature type="non-terminal residue" evidence="2">
    <location>
        <position position="1"/>
    </location>
</feature>
<name>N6XWZ9_9RHOO</name>
<dbReference type="OrthoDB" id="3034217at2"/>
<dbReference type="Proteomes" id="UP000013047">
    <property type="component" value="Unassembled WGS sequence"/>
</dbReference>
<dbReference type="EMBL" id="AMXF01000635">
    <property type="protein sequence ID" value="ENO83815.1"/>
    <property type="molecule type" value="Genomic_DNA"/>
</dbReference>
<dbReference type="PANTHER" id="PTHR39339:SF1">
    <property type="entry name" value="CHAD DOMAIN-CONTAINING PROTEIN"/>
    <property type="match status" value="1"/>
</dbReference>
<dbReference type="InterPro" id="IPR007899">
    <property type="entry name" value="CHAD_dom"/>
</dbReference>
<organism evidence="2 3">
    <name type="scientific">Thauera phenylacetica B4P</name>
    <dbReference type="NCBI Taxonomy" id="1234382"/>
    <lineage>
        <taxon>Bacteria</taxon>
        <taxon>Pseudomonadati</taxon>
        <taxon>Pseudomonadota</taxon>
        <taxon>Betaproteobacteria</taxon>
        <taxon>Rhodocyclales</taxon>
        <taxon>Zoogloeaceae</taxon>
        <taxon>Thauera</taxon>
    </lineage>
</organism>
<accession>N6XWZ9</accession>